<dbReference type="GO" id="GO:0009252">
    <property type="term" value="P:peptidoglycan biosynthetic process"/>
    <property type="evidence" value="ECO:0007669"/>
    <property type="project" value="UniProtKB-KW"/>
</dbReference>
<keyword evidence="5" id="KW-0133">Cell shape</keyword>
<keyword evidence="13" id="KW-1185">Reference proteome</keyword>
<keyword evidence="7" id="KW-0131">Cell cycle</keyword>
<dbReference type="Pfam" id="PF01225">
    <property type="entry name" value="Mur_ligase"/>
    <property type="match status" value="1"/>
</dbReference>
<keyword evidence="8" id="KW-0961">Cell wall biogenesis/degradation</keyword>
<organism evidence="12 13">
    <name type="scientific">Candidatus Nanosynbacter featherlites</name>
    <dbReference type="NCBI Taxonomy" id="2572088"/>
    <lineage>
        <taxon>Bacteria</taxon>
        <taxon>Candidatus Saccharimonadota</taxon>
        <taxon>Candidatus Saccharimonadia</taxon>
        <taxon>Candidatus Nanosynbacterales</taxon>
        <taxon>Candidatus Nanosynbacteraceae</taxon>
        <taxon>Candidatus Nanosynbacter</taxon>
    </lineage>
</organism>
<reference evidence="12 13" key="1">
    <citation type="submission" date="2019-04" db="EMBL/GenBank/DDBJ databases">
        <title>Saccharibacteria TM7 genomes.</title>
        <authorList>
            <person name="Bor B."/>
            <person name="He X."/>
            <person name="Chen T."/>
            <person name="Dewhirst F.E."/>
        </authorList>
    </citation>
    <scope>NUCLEOTIDE SEQUENCE [LARGE SCALE GENOMIC DNA]</scope>
    <source>
        <strain evidence="12 13">BB001</strain>
    </source>
</reference>
<name>A0A4P9A3S7_9BACT</name>
<evidence type="ECO:0000259" key="9">
    <source>
        <dbReference type="Pfam" id="PF01225"/>
    </source>
</evidence>
<keyword evidence="1" id="KW-0436">Ligase</keyword>
<feature type="domain" description="Mur ligase central" evidence="11">
    <location>
        <begin position="113"/>
        <end position="210"/>
    </location>
</feature>
<feature type="domain" description="Mur ligase C-terminal" evidence="10">
    <location>
        <begin position="278"/>
        <end position="405"/>
    </location>
</feature>
<sequence>MRIYFSGIGGVGIGPLAEIAHDAGYDICGSDRSASPLTAALMERGVHIALDQSGTFLQEEHDKQPFDWFVYTAALPADHPELVLAHKLGIKTGKRDELLAHIISDKNLKLVAVAGTHGKTTTTSMIVWTLQHLGIPVSYSVGSTLSFGPSGKFDPTSQFFVYECDEFDRNFLNFQPWLSLITSVDYDHPDTYPTEDEYLAAFRTFGHQSESVVTWQETAACFDDHNVQVLTECNPDIHLAGEHNRRNGMLALEAVKHMTEIDEVSVITSINQFPGAGRRFEKLAEGLYSDYGHHPVEIKATLQLAQELSSHVVLVYQPHQNVRQHEIIAQYTADIFEAAEEIYWLPTYLTRENSELPILSPQELTRQIVASRPDCVTFAELDDALWDHITAALDAGKLVLCMGAGTIDHWVRQRAATLDA</sequence>
<evidence type="ECO:0000313" key="12">
    <source>
        <dbReference type="EMBL" id="QCT42494.1"/>
    </source>
</evidence>
<dbReference type="InterPro" id="IPR013221">
    <property type="entry name" value="Mur_ligase_cen"/>
</dbReference>
<dbReference type="Pfam" id="PF08245">
    <property type="entry name" value="Mur_ligase_M"/>
    <property type="match status" value="1"/>
</dbReference>
<dbReference type="InterPro" id="IPR036615">
    <property type="entry name" value="Mur_ligase_C_dom_sf"/>
</dbReference>
<evidence type="ECO:0000259" key="11">
    <source>
        <dbReference type="Pfam" id="PF08245"/>
    </source>
</evidence>
<evidence type="ECO:0000256" key="8">
    <source>
        <dbReference type="ARBA" id="ARBA00023316"/>
    </source>
</evidence>
<evidence type="ECO:0000313" key="13">
    <source>
        <dbReference type="Proteomes" id="UP000310639"/>
    </source>
</evidence>
<dbReference type="GO" id="GO:0071555">
    <property type="term" value="P:cell wall organization"/>
    <property type="evidence" value="ECO:0007669"/>
    <property type="project" value="UniProtKB-KW"/>
</dbReference>
<evidence type="ECO:0000256" key="4">
    <source>
        <dbReference type="ARBA" id="ARBA00022840"/>
    </source>
</evidence>
<gene>
    <name evidence="12" type="ORF">FBF37_03470</name>
</gene>
<dbReference type="InterPro" id="IPR004101">
    <property type="entry name" value="Mur_ligase_C"/>
</dbReference>
<dbReference type="SUPFAM" id="SSF53623">
    <property type="entry name" value="MurD-like peptide ligases, catalytic domain"/>
    <property type="match status" value="1"/>
</dbReference>
<dbReference type="GO" id="GO:0005524">
    <property type="term" value="F:ATP binding"/>
    <property type="evidence" value="ECO:0007669"/>
    <property type="project" value="UniProtKB-KW"/>
</dbReference>
<dbReference type="Proteomes" id="UP000310639">
    <property type="component" value="Chromosome"/>
</dbReference>
<dbReference type="Gene3D" id="3.40.1190.10">
    <property type="entry name" value="Mur-like, catalytic domain"/>
    <property type="match status" value="1"/>
</dbReference>
<evidence type="ECO:0008006" key="14">
    <source>
        <dbReference type="Google" id="ProtNLM"/>
    </source>
</evidence>
<evidence type="ECO:0000259" key="10">
    <source>
        <dbReference type="Pfam" id="PF02875"/>
    </source>
</evidence>
<evidence type="ECO:0000256" key="5">
    <source>
        <dbReference type="ARBA" id="ARBA00022960"/>
    </source>
</evidence>
<dbReference type="KEGG" id="nft:FBF37_03470"/>
<protein>
    <recommendedName>
        <fullName evidence="14">UDP-N-acetylmuramate--L-alanine ligase</fullName>
    </recommendedName>
</protein>
<dbReference type="Pfam" id="PF02875">
    <property type="entry name" value="Mur_ligase_C"/>
    <property type="match status" value="1"/>
</dbReference>
<keyword evidence="3" id="KW-0547">Nucleotide-binding</keyword>
<dbReference type="Gene3D" id="3.90.190.20">
    <property type="entry name" value="Mur ligase, C-terminal domain"/>
    <property type="match status" value="1"/>
</dbReference>
<keyword evidence="6" id="KW-0573">Peptidoglycan synthesis</keyword>
<accession>A0A4P9A3S7</accession>
<dbReference type="EMBL" id="CP040004">
    <property type="protein sequence ID" value="QCT42494.1"/>
    <property type="molecule type" value="Genomic_DNA"/>
</dbReference>
<dbReference type="SUPFAM" id="SSF53244">
    <property type="entry name" value="MurD-like peptide ligases, peptide-binding domain"/>
    <property type="match status" value="1"/>
</dbReference>
<evidence type="ECO:0000256" key="1">
    <source>
        <dbReference type="ARBA" id="ARBA00022598"/>
    </source>
</evidence>
<dbReference type="PANTHER" id="PTHR43445">
    <property type="entry name" value="UDP-N-ACETYLMURAMATE--L-ALANINE LIGASE-RELATED"/>
    <property type="match status" value="1"/>
</dbReference>
<dbReference type="GO" id="GO:0016881">
    <property type="term" value="F:acid-amino acid ligase activity"/>
    <property type="evidence" value="ECO:0007669"/>
    <property type="project" value="InterPro"/>
</dbReference>
<dbReference type="AlphaFoldDB" id="A0A4P9A3S7"/>
<dbReference type="GO" id="GO:0008360">
    <property type="term" value="P:regulation of cell shape"/>
    <property type="evidence" value="ECO:0007669"/>
    <property type="project" value="UniProtKB-KW"/>
</dbReference>
<evidence type="ECO:0000256" key="2">
    <source>
        <dbReference type="ARBA" id="ARBA00022618"/>
    </source>
</evidence>
<dbReference type="PANTHER" id="PTHR43445:SF3">
    <property type="entry name" value="UDP-N-ACETYLMURAMATE--L-ALANINE LIGASE"/>
    <property type="match status" value="1"/>
</dbReference>
<dbReference type="OrthoDB" id="9804126at2"/>
<dbReference type="GO" id="GO:0051301">
    <property type="term" value="P:cell division"/>
    <property type="evidence" value="ECO:0007669"/>
    <property type="project" value="UniProtKB-KW"/>
</dbReference>
<dbReference type="InterPro" id="IPR000713">
    <property type="entry name" value="Mur_ligase_N"/>
</dbReference>
<feature type="domain" description="Mur ligase N-terminal catalytic" evidence="9">
    <location>
        <begin position="3"/>
        <end position="106"/>
    </location>
</feature>
<evidence type="ECO:0000256" key="3">
    <source>
        <dbReference type="ARBA" id="ARBA00022741"/>
    </source>
</evidence>
<evidence type="ECO:0000256" key="6">
    <source>
        <dbReference type="ARBA" id="ARBA00022984"/>
    </source>
</evidence>
<dbReference type="RefSeq" id="WP_138079510.1">
    <property type="nucleotide sequence ID" value="NZ_CP040004.1"/>
</dbReference>
<evidence type="ECO:0000256" key="7">
    <source>
        <dbReference type="ARBA" id="ARBA00023306"/>
    </source>
</evidence>
<proteinExistence type="predicted"/>
<keyword evidence="4" id="KW-0067">ATP-binding</keyword>
<keyword evidence="2" id="KW-0132">Cell division</keyword>
<dbReference type="SUPFAM" id="SSF51984">
    <property type="entry name" value="MurCD N-terminal domain"/>
    <property type="match status" value="1"/>
</dbReference>
<dbReference type="InterPro" id="IPR050061">
    <property type="entry name" value="MurCDEF_pg_biosynth"/>
</dbReference>
<dbReference type="InterPro" id="IPR036565">
    <property type="entry name" value="Mur-like_cat_sf"/>
</dbReference>
<dbReference type="Gene3D" id="3.40.50.720">
    <property type="entry name" value="NAD(P)-binding Rossmann-like Domain"/>
    <property type="match status" value="1"/>
</dbReference>